<dbReference type="AlphaFoldDB" id="A0A7J6BCY1"/>
<protein>
    <recommendedName>
        <fullName evidence="8">Peptidase S1 domain-containing protein</fullName>
    </recommendedName>
</protein>
<dbReference type="FunFam" id="2.40.10.10:FF:000057">
    <property type="entry name" value="Zgc:100868"/>
    <property type="match status" value="1"/>
</dbReference>
<evidence type="ECO:0000313" key="10">
    <source>
        <dbReference type="Proteomes" id="UP000593565"/>
    </source>
</evidence>
<feature type="chain" id="PRO_5029770238" description="Peptidase S1 domain-containing protein" evidence="7">
    <location>
        <begin position="25"/>
        <end position="311"/>
    </location>
</feature>
<dbReference type="Gene3D" id="2.40.10.10">
    <property type="entry name" value="Trypsin-like serine proteases"/>
    <property type="match status" value="1"/>
</dbReference>
<evidence type="ECO:0000256" key="3">
    <source>
        <dbReference type="ARBA" id="ARBA00022825"/>
    </source>
</evidence>
<keyword evidence="6" id="KW-1133">Transmembrane helix</keyword>
<keyword evidence="1 5" id="KW-0645">Protease</keyword>
<keyword evidence="10" id="KW-1185">Reference proteome</keyword>
<dbReference type="GO" id="GO:0004252">
    <property type="term" value="F:serine-type endopeptidase activity"/>
    <property type="evidence" value="ECO:0007669"/>
    <property type="project" value="InterPro"/>
</dbReference>
<keyword evidence="2 5" id="KW-0378">Hydrolase</keyword>
<dbReference type="InterPro" id="IPR018114">
    <property type="entry name" value="TRYPSIN_HIS"/>
</dbReference>
<evidence type="ECO:0000256" key="6">
    <source>
        <dbReference type="SAM" id="Phobius"/>
    </source>
</evidence>
<dbReference type="InterPro" id="IPR001254">
    <property type="entry name" value="Trypsin_dom"/>
</dbReference>
<evidence type="ECO:0000259" key="8">
    <source>
        <dbReference type="PROSITE" id="PS50240"/>
    </source>
</evidence>
<dbReference type="InterPro" id="IPR033116">
    <property type="entry name" value="TRYPSIN_SER"/>
</dbReference>
<feature type="signal peptide" evidence="7">
    <location>
        <begin position="1"/>
        <end position="24"/>
    </location>
</feature>
<organism evidence="9 10">
    <name type="scientific">Ameiurus melas</name>
    <name type="common">Black bullhead</name>
    <name type="synonym">Silurus melas</name>
    <dbReference type="NCBI Taxonomy" id="219545"/>
    <lineage>
        <taxon>Eukaryota</taxon>
        <taxon>Metazoa</taxon>
        <taxon>Chordata</taxon>
        <taxon>Craniata</taxon>
        <taxon>Vertebrata</taxon>
        <taxon>Euteleostomi</taxon>
        <taxon>Actinopterygii</taxon>
        <taxon>Neopterygii</taxon>
        <taxon>Teleostei</taxon>
        <taxon>Ostariophysi</taxon>
        <taxon>Siluriformes</taxon>
        <taxon>Ictaluridae</taxon>
        <taxon>Ameiurus</taxon>
    </lineage>
</organism>
<feature type="domain" description="Peptidase S1" evidence="8">
    <location>
        <begin position="38"/>
        <end position="271"/>
    </location>
</feature>
<keyword evidence="6" id="KW-0472">Membrane</keyword>
<dbReference type="InterPro" id="IPR001314">
    <property type="entry name" value="Peptidase_S1A"/>
</dbReference>
<dbReference type="PRINTS" id="PR00722">
    <property type="entry name" value="CHYMOTRYPSIN"/>
</dbReference>
<dbReference type="PANTHER" id="PTHR24252:SF7">
    <property type="entry name" value="HYALIN"/>
    <property type="match status" value="1"/>
</dbReference>
<dbReference type="InterPro" id="IPR009003">
    <property type="entry name" value="Peptidase_S1_PA"/>
</dbReference>
<dbReference type="PROSITE" id="PS00135">
    <property type="entry name" value="TRYPSIN_SER"/>
    <property type="match status" value="1"/>
</dbReference>
<evidence type="ECO:0000256" key="7">
    <source>
        <dbReference type="SAM" id="SignalP"/>
    </source>
</evidence>
<dbReference type="CDD" id="cd00190">
    <property type="entry name" value="Tryp_SPc"/>
    <property type="match status" value="1"/>
</dbReference>
<dbReference type="Proteomes" id="UP000593565">
    <property type="component" value="Unassembled WGS sequence"/>
</dbReference>
<evidence type="ECO:0000256" key="4">
    <source>
        <dbReference type="ARBA" id="ARBA00023157"/>
    </source>
</evidence>
<sequence length="311" mass="33113">MDIYLWKIVCVLCALLLNARGSLSQLDVCGQPPLNTKIVGGENAVAGSWPWQVSFQFSGSHFCGGSLINQNWVLSAAHCFQSYAADSITILLGMQSLEGSNANKQERSTSNIIIHQGYDHNTNDNDIALVQLSSSVAFGDYVLPVCLPESNSSFPGGTNAWVTGWGRIGSSVNLPSPKTLQEVEVPIVNNSNCANDYGAGSITDNMMCAGLAQGGKDSCQGDSGGPLVVKVNGAWVQAGIVSFGKGCALPNFPGVYTRVSQYQDWINSMISSNQTGFAKVTNSGYRSNSGFPNLLFLILSFSIIPFLLSNF</sequence>
<dbReference type="SMART" id="SM00020">
    <property type="entry name" value="Tryp_SPc"/>
    <property type="match status" value="1"/>
</dbReference>
<comment type="caution">
    <text evidence="9">The sequence shown here is derived from an EMBL/GenBank/DDBJ whole genome shotgun (WGS) entry which is preliminary data.</text>
</comment>
<reference evidence="9 10" key="1">
    <citation type="submission" date="2020-02" db="EMBL/GenBank/DDBJ databases">
        <title>A chromosome-scale genome assembly of the black bullhead catfish (Ameiurus melas).</title>
        <authorList>
            <person name="Wen M."/>
            <person name="Zham M."/>
            <person name="Cabau C."/>
            <person name="Klopp C."/>
            <person name="Donnadieu C."/>
            <person name="Roques C."/>
            <person name="Bouchez O."/>
            <person name="Lampietro C."/>
            <person name="Jouanno E."/>
            <person name="Herpin A."/>
            <person name="Louis A."/>
            <person name="Berthelot C."/>
            <person name="Parey E."/>
            <person name="Roest-Crollius H."/>
            <person name="Braasch I."/>
            <person name="Postlethwait J."/>
            <person name="Robinson-Rechavi M."/>
            <person name="Echchiki A."/>
            <person name="Begum T."/>
            <person name="Montfort J."/>
            <person name="Schartl M."/>
            <person name="Bobe J."/>
            <person name="Guiguen Y."/>
        </authorList>
    </citation>
    <scope>NUCLEOTIDE SEQUENCE [LARGE SCALE GENOMIC DNA]</scope>
    <source>
        <strain evidence="9">M_S1</strain>
        <tissue evidence="9">Blood</tissue>
    </source>
</reference>
<evidence type="ECO:0000256" key="1">
    <source>
        <dbReference type="ARBA" id="ARBA00022670"/>
    </source>
</evidence>
<keyword evidence="3 5" id="KW-0720">Serine protease</keyword>
<accession>A0A7J6BCY1</accession>
<dbReference type="PROSITE" id="PS50240">
    <property type="entry name" value="TRYPSIN_DOM"/>
    <property type="match status" value="1"/>
</dbReference>
<evidence type="ECO:0000256" key="5">
    <source>
        <dbReference type="RuleBase" id="RU363034"/>
    </source>
</evidence>
<dbReference type="InterPro" id="IPR043504">
    <property type="entry name" value="Peptidase_S1_PA_chymotrypsin"/>
</dbReference>
<dbReference type="SUPFAM" id="SSF50494">
    <property type="entry name" value="Trypsin-like serine proteases"/>
    <property type="match status" value="1"/>
</dbReference>
<evidence type="ECO:0000313" key="9">
    <source>
        <dbReference type="EMBL" id="KAF4092945.1"/>
    </source>
</evidence>
<dbReference type="Pfam" id="PF00089">
    <property type="entry name" value="Trypsin"/>
    <property type="match status" value="1"/>
</dbReference>
<dbReference type="PANTHER" id="PTHR24252">
    <property type="entry name" value="ACROSIN-RELATED"/>
    <property type="match status" value="1"/>
</dbReference>
<keyword evidence="7" id="KW-0732">Signal</keyword>
<dbReference type="EMBL" id="JAAGNN010000002">
    <property type="protein sequence ID" value="KAF4092945.1"/>
    <property type="molecule type" value="Genomic_DNA"/>
</dbReference>
<keyword evidence="6" id="KW-0812">Transmembrane</keyword>
<feature type="transmembrane region" description="Helical" evidence="6">
    <location>
        <begin position="290"/>
        <end position="308"/>
    </location>
</feature>
<dbReference type="GO" id="GO:0006508">
    <property type="term" value="P:proteolysis"/>
    <property type="evidence" value="ECO:0007669"/>
    <property type="project" value="UniProtKB-KW"/>
</dbReference>
<evidence type="ECO:0000256" key="2">
    <source>
        <dbReference type="ARBA" id="ARBA00022801"/>
    </source>
</evidence>
<gene>
    <name evidence="9" type="ORF">AMELA_G00025960</name>
</gene>
<keyword evidence="4" id="KW-1015">Disulfide bond</keyword>
<proteinExistence type="predicted"/>
<name>A0A7J6BCY1_AMEME</name>
<dbReference type="PROSITE" id="PS00134">
    <property type="entry name" value="TRYPSIN_HIS"/>
    <property type="match status" value="1"/>
</dbReference>